<proteinExistence type="predicted"/>
<dbReference type="GO" id="GO:0016791">
    <property type="term" value="F:phosphatase activity"/>
    <property type="evidence" value="ECO:0007669"/>
    <property type="project" value="TreeGrafter"/>
</dbReference>
<sequence>MLASVKRIVVEENRRMIAVSDIHGNLPGLKKLLNKVSFSKDDYLFIVGDMIEKGPQSLNTLRFIMELCKTHNVFPVKGNCDSVAVEIYHDKVHKELLNYMLRRKKCLLNEMCETLSIKVSRKSDMKKIKEALSQNFSEELNWIASLPDIIDTQKFTFVHAGLTSKELDKQKAEKVQSTDAFLNQGVYLDKYCIVGHWPVVLYSEAIPDCNPIIDKKHKIISIDGGNVVKRNGQLNAFIIPHIHSEEFSYLSFDDIRKGIIISLKEGNNNFWKSPISKENQIPDLQEKQNSMLIHWIDNKINVLEKEEEFSYCEHNSTKYRMWILNKYIYKEKDGYYCEDSTDYQLPVKTGEMVSVIEITKKGYLIKQNGITGWVCGNIKLL</sequence>
<evidence type="ECO:0000259" key="1">
    <source>
        <dbReference type="Pfam" id="PF00149"/>
    </source>
</evidence>
<dbReference type="GO" id="GO:0005737">
    <property type="term" value="C:cytoplasm"/>
    <property type="evidence" value="ECO:0007669"/>
    <property type="project" value="TreeGrafter"/>
</dbReference>
<dbReference type="AlphaFoldDB" id="A0A6P1TLM8"/>
<evidence type="ECO:0000313" key="2">
    <source>
        <dbReference type="EMBL" id="QHQ61323.1"/>
    </source>
</evidence>
<organism evidence="2 3">
    <name type="scientific">Anaerocolumna sedimenticola</name>
    <dbReference type="NCBI Taxonomy" id="2696063"/>
    <lineage>
        <taxon>Bacteria</taxon>
        <taxon>Bacillati</taxon>
        <taxon>Bacillota</taxon>
        <taxon>Clostridia</taxon>
        <taxon>Lachnospirales</taxon>
        <taxon>Lachnospiraceae</taxon>
        <taxon>Anaerocolumna</taxon>
    </lineage>
</organism>
<dbReference type="SUPFAM" id="SSF56300">
    <property type="entry name" value="Metallo-dependent phosphatases"/>
    <property type="match status" value="1"/>
</dbReference>
<dbReference type="InterPro" id="IPR004843">
    <property type="entry name" value="Calcineurin-like_PHP"/>
</dbReference>
<dbReference type="KEGG" id="anr:Ana3638_11500"/>
<evidence type="ECO:0000313" key="3">
    <source>
        <dbReference type="Proteomes" id="UP000464314"/>
    </source>
</evidence>
<reference evidence="2 3" key="1">
    <citation type="submission" date="2020-01" db="EMBL/GenBank/DDBJ databases">
        <title>Genome analysis of Anaerocolumna sp. CBA3638.</title>
        <authorList>
            <person name="Kim J."/>
            <person name="Roh S.W."/>
        </authorList>
    </citation>
    <scope>NUCLEOTIDE SEQUENCE [LARGE SCALE GENOMIC DNA]</scope>
    <source>
        <strain evidence="2 3">CBA3638</strain>
    </source>
</reference>
<dbReference type="PANTHER" id="PTHR42850:SF4">
    <property type="entry name" value="ZINC-DEPENDENT ENDOPOLYPHOSPHATASE"/>
    <property type="match status" value="1"/>
</dbReference>
<dbReference type="Gene3D" id="3.60.21.10">
    <property type="match status" value="1"/>
</dbReference>
<dbReference type="Pfam" id="PF00149">
    <property type="entry name" value="Metallophos"/>
    <property type="match status" value="1"/>
</dbReference>
<dbReference type="GO" id="GO:0110154">
    <property type="term" value="P:RNA decapping"/>
    <property type="evidence" value="ECO:0007669"/>
    <property type="project" value="TreeGrafter"/>
</dbReference>
<dbReference type="InterPro" id="IPR029052">
    <property type="entry name" value="Metallo-depent_PP-like"/>
</dbReference>
<dbReference type="InterPro" id="IPR050126">
    <property type="entry name" value="Ap4A_hydrolase"/>
</dbReference>
<dbReference type="GO" id="GO:0008803">
    <property type="term" value="F:bis(5'-nucleosyl)-tetraphosphatase (symmetrical) activity"/>
    <property type="evidence" value="ECO:0007669"/>
    <property type="project" value="TreeGrafter"/>
</dbReference>
<feature type="domain" description="Calcineurin-like phosphoesterase" evidence="1">
    <location>
        <begin position="16"/>
        <end position="184"/>
    </location>
</feature>
<dbReference type="Proteomes" id="UP000464314">
    <property type="component" value="Chromosome"/>
</dbReference>
<name>A0A6P1TLM8_9FIRM</name>
<keyword evidence="3" id="KW-1185">Reference proteome</keyword>
<dbReference type="PANTHER" id="PTHR42850">
    <property type="entry name" value="METALLOPHOSPHOESTERASE"/>
    <property type="match status" value="1"/>
</dbReference>
<accession>A0A6P1TLM8</accession>
<protein>
    <submittedName>
        <fullName evidence="2">Metallophosphoesterase</fullName>
    </submittedName>
</protein>
<dbReference type="RefSeq" id="WP_161838148.1">
    <property type="nucleotide sequence ID" value="NZ_CP048000.1"/>
</dbReference>
<dbReference type="EMBL" id="CP048000">
    <property type="protein sequence ID" value="QHQ61323.1"/>
    <property type="molecule type" value="Genomic_DNA"/>
</dbReference>
<gene>
    <name evidence="2" type="ORF">Ana3638_11500</name>
</gene>